<name>A0ABQ5Q456_9BACT</name>
<evidence type="ECO:0000256" key="1">
    <source>
        <dbReference type="SAM" id="SignalP"/>
    </source>
</evidence>
<dbReference type="RefSeq" id="WP_285723493.1">
    <property type="nucleotide sequence ID" value="NZ_BSDD01000002.1"/>
</dbReference>
<evidence type="ECO:0000313" key="3">
    <source>
        <dbReference type="Proteomes" id="UP001165089"/>
    </source>
</evidence>
<accession>A0ABQ5Q456</accession>
<keyword evidence="1" id="KW-0732">Signal</keyword>
<feature type="signal peptide" evidence="1">
    <location>
        <begin position="1"/>
        <end position="20"/>
    </location>
</feature>
<gene>
    <name evidence="2" type="ORF">GETHPA_10060</name>
</gene>
<keyword evidence="3" id="KW-1185">Reference proteome</keyword>
<organism evidence="2 3">
    <name type="scientific">Geothrix rubra</name>
    <dbReference type="NCBI Taxonomy" id="2927977"/>
    <lineage>
        <taxon>Bacteria</taxon>
        <taxon>Pseudomonadati</taxon>
        <taxon>Acidobacteriota</taxon>
        <taxon>Holophagae</taxon>
        <taxon>Holophagales</taxon>
        <taxon>Holophagaceae</taxon>
        <taxon>Geothrix</taxon>
    </lineage>
</organism>
<evidence type="ECO:0000313" key="2">
    <source>
        <dbReference type="EMBL" id="GLH69473.1"/>
    </source>
</evidence>
<feature type="chain" id="PRO_5046738491" evidence="1">
    <location>
        <begin position="21"/>
        <end position="561"/>
    </location>
</feature>
<protein>
    <submittedName>
        <fullName evidence="2">Uncharacterized protein</fullName>
    </submittedName>
</protein>
<dbReference type="Proteomes" id="UP001165089">
    <property type="component" value="Unassembled WGS sequence"/>
</dbReference>
<dbReference type="EMBL" id="BSDD01000002">
    <property type="protein sequence ID" value="GLH69473.1"/>
    <property type="molecule type" value="Genomic_DNA"/>
</dbReference>
<proteinExistence type="predicted"/>
<reference evidence="2 3" key="1">
    <citation type="journal article" date="2023" name="Antonie Van Leeuwenhoek">
        <title>Mesoterricola silvestris gen. nov., sp. nov., Mesoterricola sediminis sp. nov., Geothrix oryzae sp. nov., Geothrix edaphica sp. nov., Geothrix rubra sp. nov., and Geothrix limicola sp. nov., six novel members of Acidobacteriota isolated from soils.</title>
        <authorList>
            <person name="Itoh H."/>
            <person name="Sugisawa Y."/>
            <person name="Mise K."/>
            <person name="Xu Z."/>
            <person name="Kuniyasu M."/>
            <person name="Ushijima N."/>
            <person name="Kawano K."/>
            <person name="Kobayashi E."/>
            <person name="Shiratori Y."/>
            <person name="Masuda Y."/>
            <person name="Senoo K."/>
        </authorList>
    </citation>
    <scope>NUCLEOTIDE SEQUENCE [LARGE SCALE GENOMIC DNA]</scope>
    <source>
        <strain evidence="2 3">Red803</strain>
    </source>
</reference>
<sequence>MDNNPLRTLLLVLGASTLLAAAPPFDWQVVVNNGDLVPGDPAARVFNSFNQPSLNMNQLVVFRGRSKGGKGTGEPAHGVFTRDMAQGTPLVTIFDRATRVPNPNNLDSRFVEPPSIPRIDMRAATVASRGIHQPTWQYQLPDGTDTRVGTTGIYTNPFGPLIAGASNLGNAPDFGYLGVPGNPGLKFDMFPGAPAVTNGATLVFKGNYSVPDPDNPGATLGKTGVYFRNLKDAALPLADGSVLEPAGGTRTVVPIADTDTYIPGTCTKFGSTAPPSAAGFWAVFAGFDNEDNPTKGGIYLAPLVWAKPPLFPLVKIGGQVPGEARGTGFNRLGEGVSFDGRFVAFWGAWGTETRALTLQCPTDGNKDLLAYCQATYPDGFATTVPVHQGIFVHDILTGATKVVAKTPTQFDDFVFWNFSGLVPGTGESDETGEPARWRSASFVAVSGLVDGCLLDRNFHAAFKARKGTVVDGAYVNPVDGLYLRKGPATDQAIATLVETGMDGSLIDPAAVDPTVFTPLPVSAMGLERDGFRGKGLAITVSMATEAAGWAGVYLTLVPDTL</sequence>
<comment type="caution">
    <text evidence="2">The sequence shown here is derived from an EMBL/GenBank/DDBJ whole genome shotgun (WGS) entry which is preliminary data.</text>
</comment>